<protein>
    <submittedName>
        <fullName evidence="2">MarR family transcriptional regulator</fullName>
    </submittedName>
</protein>
<evidence type="ECO:0000313" key="2">
    <source>
        <dbReference type="EMBL" id="KAB2346081.1"/>
    </source>
</evidence>
<dbReference type="Proteomes" id="UP000468735">
    <property type="component" value="Unassembled WGS sequence"/>
</dbReference>
<dbReference type="RefSeq" id="WP_151564215.1">
    <property type="nucleotide sequence ID" value="NZ_WBMT01000012.1"/>
</dbReference>
<evidence type="ECO:0000259" key="1">
    <source>
        <dbReference type="PROSITE" id="PS50995"/>
    </source>
</evidence>
<comment type="caution">
    <text evidence="2">The sequence shown here is derived from an EMBL/GenBank/DDBJ whole genome shotgun (WGS) entry which is preliminary data.</text>
</comment>
<dbReference type="Pfam" id="PF12802">
    <property type="entry name" value="MarR_2"/>
    <property type="match status" value="1"/>
</dbReference>
<dbReference type="GO" id="GO:0003700">
    <property type="term" value="F:DNA-binding transcription factor activity"/>
    <property type="evidence" value="ECO:0007669"/>
    <property type="project" value="InterPro"/>
</dbReference>
<organism evidence="2 3">
    <name type="scientific">Actinomadura rudentiformis</name>
    <dbReference type="NCBI Taxonomy" id="359158"/>
    <lineage>
        <taxon>Bacteria</taxon>
        <taxon>Bacillati</taxon>
        <taxon>Actinomycetota</taxon>
        <taxon>Actinomycetes</taxon>
        <taxon>Streptosporangiales</taxon>
        <taxon>Thermomonosporaceae</taxon>
        <taxon>Actinomadura</taxon>
    </lineage>
</organism>
<accession>A0A6H9YHX9</accession>
<dbReference type="Gene3D" id="1.10.10.10">
    <property type="entry name" value="Winged helix-like DNA-binding domain superfamily/Winged helix DNA-binding domain"/>
    <property type="match status" value="1"/>
</dbReference>
<dbReference type="AlphaFoldDB" id="A0A6H9YHX9"/>
<dbReference type="PRINTS" id="PR00598">
    <property type="entry name" value="HTHMARR"/>
</dbReference>
<dbReference type="InterPro" id="IPR039422">
    <property type="entry name" value="MarR/SlyA-like"/>
</dbReference>
<dbReference type="InterPro" id="IPR036388">
    <property type="entry name" value="WH-like_DNA-bd_sf"/>
</dbReference>
<dbReference type="GO" id="GO:0006950">
    <property type="term" value="P:response to stress"/>
    <property type="evidence" value="ECO:0007669"/>
    <property type="project" value="TreeGrafter"/>
</dbReference>
<dbReference type="PROSITE" id="PS50995">
    <property type="entry name" value="HTH_MARR_2"/>
    <property type="match status" value="1"/>
</dbReference>
<dbReference type="EMBL" id="WBMT01000012">
    <property type="protein sequence ID" value="KAB2346081.1"/>
    <property type="molecule type" value="Genomic_DNA"/>
</dbReference>
<evidence type="ECO:0000313" key="3">
    <source>
        <dbReference type="Proteomes" id="UP000468735"/>
    </source>
</evidence>
<dbReference type="SUPFAM" id="SSF46785">
    <property type="entry name" value="Winged helix' DNA-binding domain"/>
    <property type="match status" value="1"/>
</dbReference>
<dbReference type="InterPro" id="IPR036390">
    <property type="entry name" value="WH_DNA-bd_sf"/>
</dbReference>
<dbReference type="SMART" id="SM00347">
    <property type="entry name" value="HTH_MARR"/>
    <property type="match status" value="1"/>
</dbReference>
<gene>
    <name evidence="2" type="ORF">F8566_25620</name>
</gene>
<dbReference type="PANTHER" id="PTHR33164">
    <property type="entry name" value="TRANSCRIPTIONAL REGULATOR, MARR FAMILY"/>
    <property type="match status" value="1"/>
</dbReference>
<keyword evidence="3" id="KW-1185">Reference proteome</keyword>
<dbReference type="InterPro" id="IPR000835">
    <property type="entry name" value="HTH_MarR-typ"/>
</dbReference>
<name>A0A6H9YHX9_9ACTN</name>
<reference evidence="2 3" key="1">
    <citation type="submission" date="2019-09" db="EMBL/GenBank/DDBJ databases">
        <title>Actinomadura physcomitrii sp. nov., a novel actinomycete isolated from moss [Physcomitrium sphaericum (Ludw) Fuernr].</title>
        <authorList>
            <person name="Zhuang X."/>
            <person name="Liu C."/>
        </authorList>
    </citation>
    <scope>NUCLEOTIDE SEQUENCE [LARGE SCALE GENOMIC DNA]</scope>
    <source>
        <strain evidence="2 3">HMC1</strain>
    </source>
</reference>
<sequence length="161" mass="18052">MSAAHEVPARLRGLPSRLLTQAAMHADRLTAEGLSRQGAHKWHYAVLASLQEFGPASQASLSRRTGIYRSDLVAVINELAERGLVERAPDPEDRRRNVITMTGEGRAHLRKLDVLIASLQDELLAPFSEAEREQLIQLLERLNDHHARERQPQVDDLRAST</sequence>
<dbReference type="PANTHER" id="PTHR33164:SF95">
    <property type="entry name" value="TRANSCRIPTIONAL REGULATOR"/>
    <property type="match status" value="1"/>
</dbReference>
<feature type="domain" description="HTH marR-type" evidence="1">
    <location>
        <begin position="12"/>
        <end position="144"/>
    </location>
</feature>
<dbReference type="OrthoDB" id="4826718at2"/>
<proteinExistence type="predicted"/>